<evidence type="ECO:0000259" key="8">
    <source>
        <dbReference type="PROSITE" id="PS51845"/>
    </source>
</evidence>
<feature type="binding site" evidence="4">
    <location>
        <position position="656"/>
    </location>
    <ligand>
        <name>AMP</name>
        <dbReference type="ChEBI" id="CHEBI:456215"/>
    </ligand>
</feature>
<dbReference type="GO" id="GO:0007165">
    <property type="term" value="P:signal transduction"/>
    <property type="evidence" value="ECO:0007669"/>
    <property type="project" value="InterPro"/>
</dbReference>
<feature type="compositionally biased region" description="Basic and acidic residues" evidence="7">
    <location>
        <begin position="779"/>
        <end position="790"/>
    </location>
</feature>
<dbReference type="EMBL" id="BEGY01000050">
    <property type="protein sequence ID" value="GAX80277.1"/>
    <property type="molecule type" value="Genomic_DNA"/>
</dbReference>
<dbReference type="InterPro" id="IPR023088">
    <property type="entry name" value="PDEase"/>
</dbReference>
<dbReference type="EC" id="3.1.4.-" evidence="6"/>
<dbReference type="Gene3D" id="1.10.1300.10">
    <property type="entry name" value="3'5'-cyclic nucleotide phosphodiesterase, catalytic domain"/>
    <property type="match status" value="1"/>
</dbReference>
<dbReference type="SUPFAM" id="SSF109604">
    <property type="entry name" value="HD-domain/PDEase-like"/>
    <property type="match status" value="1"/>
</dbReference>
<protein>
    <recommendedName>
        <fullName evidence="6">Phosphodiesterase</fullName>
        <ecNumber evidence="6">3.1.4.-</ecNumber>
    </recommendedName>
</protein>
<proteinExistence type="inferred from homology"/>
<dbReference type="CDD" id="cd00077">
    <property type="entry name" value="HDc"/>
    <property type="match status" value="1"/>
</dbReference>
<evidence type="ECO:0000313" key="10">
    <source>
        <dbReference type="Proteomes" id="UP000232323"/>
    </source>
</evidence>
<dbReference type="AlphaFoldDB" id="A0A250XB18"/>
<dbReference type="InterPro" id="IPR036971">
    <property type="entry name" value="PDEase_catalytic_dom_sf"/>
</dbReference>
<dbReference type="OrthoDB" id="546632at2759"/>
<evidence type="ECO:0000256" key="5">
    <source>
        <dbReference type="PIRSR" id="PIRSR623088-3"/>
    </source>
</evidence>
<sequence>MPIYRNFIGGMHIKTKYSHVSLSAKVWLQEIKERPTLLISPILVFIILTISFEVGVHQGAQVYASAAQAQASSLASTVTSAFSSRFKIATAILNALSVTIKASSEPPSSAMSNWNVLKEHLAIVGSDLYNIYSGSISLMQVVPNFIVDLILPSKPFDATLLGVNILTPIGNGSRTQLLSRTSAALSNYPDITAEGPLTFFYPGWGVNVIQLIYLNKTVNLTSLNLPYNPLRANCSACDEADPSQQLWGLCVVNLDLESLRNGTDPSFQALNPLYNYILWQPGSFSSLLNNSIPRVNIVAVPDNESSLPSSAITISFDVIPGNTWYLDIQLKGGWAPSWELPLLISLPFASLFISFIVLFLKVSQSRHIRLLRSLVPSSDSILGSITHSGSLSANSYSENSKSVKRMDKLLARTPADRILNLIGQLMKGETPVIEEVMDIRRAIEDRSDLYAAPKEMQANMERVLSADVANYVSVLTLSGARPEIKSGYDLKVGVLCDPFDDRRRSSAFSSSSSNNQDGLSPLQSVIEDSPRPSFISLKSPELTKVLEEACMSFSFSFDIGTLRDITNDHALPVLALYMVSVDTDIAKDLKLNLNLFSSFLDKIEQLYNPHPYHNKTHAADVLQMLHTIVKSSLLKCNIVDSSLSQLAYIVAALTHDVDHYGYNNDFLVNSRNPLAMIHNDHSPMESHHCSLTFTTLYQDSYDFTKTWSVADQKLFRSTVINLIMATDMKQHFNIQSKFTSSIRLAGSAGIAAANSLPITEVVDIRQGKGARGGVQARASPRESPESKAVDDSPVIVVTSSVVSSKQQVVPRASRSGTGYVTKSIKVTPAPTPAAPGGSYSPKDDGEKLLCLQIALKIADISSICRPLPVALRSIQGLEEEFFLQGDKEKALGLQVTPLFDREKTGVSKAQQGFIDFIAMPLIRNFVHIFPESYPILEELKRNHSQLH</sequence>
<dbReference type="PROSITE" id="PS51845">
    <property type="entry name" value="PDEASE_I_2"/>
    <property type="match status" value="1"/>
</dbReference>
<evidence type="ECO:0000256" key="4">
    <source>
        <dbReference type="PIRSR" id="PIRSR623088-2"/>
    </source>
</evidence>
<keyword evidence="10" id="KW-1185">Reference proteome</keyword>
<dbReference type="PRINTS" id="PR00387">
    <property type="entry name" value="PDIESTERASE1"/>
</dbReference>
<feature type="region of interest" description="Disordered" evidence="7">
    <location>
        <begin position="770"/>
        <end position="790"/>
    </location>
</feature>
<dbReference type="STRING" id="1157962.A0A250XB18"/>
<keyword evidence="2 6" id="KW-0378">Hydrolase</keyword>
<dbReference type="InterPro" id="IPR023174">
    <property type="entry name" value="PDEase_CS"/>
</dbReference>
<accession>A0A250XB18</accession>
<feature type="compositionally biased region" description="Polar residues" evidence="7">
    <location>
        <begin position="514"/>
        <end position="523"/>
    </location>
</feature>
<reference evidence="9 10" key="1">
    <citation type="submission" date="2017-08" db="EMBL/GenBank/DDBJ databases">
        <title>Acidophilic green algal genome provides insights into adaptation to an acidic environment.</title>
        <authorList>
            <person name="Hirooka S."/>
            <person name="Hirose Y."/>
            <person name="Kanesaki Y."/>
            <person name="Higuchi S."/>
            <person name="Fujiwara T."/>
            <person name="Onuma R."/>
            <person name="Era A."/>
            <person name="Ohbayashi R."/>
            <person name="Uzuka A."/>
            <person name="Nozaki H."/>
            <person name="Yoshikawa H."/>
            <person name="Miyagishima S.Y."/>
        </authorList>
    </citation>
    <scope>NUCLEOTIDE SEQUENCE [LARGE SCALE GENOMIC DNA]</scope>
    <source>
        <strain evidence="9 10">NIES-2499</strain>
    </source>
</reference>
<comment type="cofactor">
    <cofactor evidence="6">
        <name>a divalent metal cation</name>
        <dbReference type="ChEBI" id="CHEBI:60240"/>
    </cofactor>
    <text evidence="6">Binds 2 divalent metal cations per subunit. Site 1 may preferentially bind zinc ions, while site 2 has a preference for magnesium and/or manganese ions.</text>
</comment>
<evidence type="ECO:0000313" key="9">
    <source>
        <dbReference type="EMBL" id="GAX80277.1"/>
    </source>
</evidence>
<dbReference type="PANTHER" id="PTHR11347">
    <property type="entry name" value="CYCLIC NUCLEOTIDE PHOSPHODIESTERASE"/>
    <property type="match status" value="1"/>
</dbReference>
<evidence type="ECO:0000256" key="7">
    <source>
        <dbReference type="SAM" id="MobiDB-lite"/>
    </source>
</evidence>
<feature type="binding site" evidence="4">
    <location>
        <position position="910"/>
    </location>
    <ligand>
        <name>AMP</name>
        <dbReference type="ChEBI" id="CHEBI:456215"/>
    </ligand>
</feature>
<feature type="binding site" evidence="4">
    <location>
        <position position="859"/>
    </location>
    <ligand>
        <name>AMP</name>
        <dbReference type="ChEBI" id="CHEBI:456215"/>
    </ligand>
</feature>
<feature type="active site" description="Proton donor" evidence="3">
    <location>
        <position position="613"/>
    </location>
</feature>
<dbReference type="Pfam" id="PF00233">
    <property type="entry name" value="PDEase_I"/>
    <property type="match status" value="1"/>
</dbReference>
<keyword evidence="1 5" id="KW-0479">Metal-binding</keyword>
<dbReference type="Proteomes" id="UP000232323">
    <property type="component" value="Unassembled WGS sequence"/>
</dbReference>
<dbReference type="InterPro" id="IPR002073">
    <property type="entry name" value="PDEase_catalytic_dom"/>
</dbReference>
<organism evidence="9 10">
    <name type="scientific">Chlamydomonas eustigma</name>
    <dbReference type="NCBI Taxonomy" id="1157962"/>
    <lineage>
        <taxon>Eukaryota</taxon>
        <taxon>Viridiplantae</taxon>
        <taxon>Chlorophyta</taxon>
        <taxon>core chlorophytes</taxon>
        <taxon>Chlorophyceae</taxon>
        <taxon>CS clade</taxon>
        <taxon>Chlamydomonadales</taxon>
        <taxon>Chlamydomonadaceae</taxon>
        <taxon>Chlamydomonas</taxon>
    </lineage>
</organism>
<dbReference type="GO" id="GO:0046872">
    <property type="term" value="F:metal ion binding"/>
    <property type="evidence" value="ECO:0007669"/>
    <property type="project" value="UniProtKB-KW"/>
</dbReference>
<feature type="region of interest" description="Disordered" evidence="7">
    <location>
        <begin position="506"/>
        <end position="526"/>
    </location>
</feature>
<evidence type="ECO:0000256" key="6">
    <source>
        <dbReference type="RuleBase" id="RU363067"/>
    </source>
</evidence>
<evidence type="ECO:0000256" key="1">
    <source>
        <dbReference type="ARBA" id="ARBA00022723"/>
    </source>
</evidence>
<feature type="binding site" evidence="5">
    <location>
        <position position="617"/>
    </location>
    <ligand>
        <name>Zn(2+)</name>
        <dbReference type="ChEBI" id="CHEBI:29105"/>
        <label>1</label>
    </ligand>
</feature>
<evidence type="ECO:0000256" key="3">
    <source>
        <dbReference type="PIRSR" id="PIRSR623088-1"/>
    </source>
</evidence>
<comment type="caution">
    <text evidence="9">The sequence shown here is derived from an EMBL/GenBank/DDBJ whole genome shotgun (WGS) entry which is preliminary data.</text>
</comment>
<gene>
    <name evidence="9" type="ORF">CEUSTIGMA_g7715.t1</name>
</gene>
<feature type="binding site" evidence="5">
    <location>
        <position position="656"/>
    </location>
    <ligand>
        <name>Zn(2+)</name>
        <dbReference type="ChEBI" id="CHEBI:29105"/>
        <label>2</label>
    </ligand>
</feature>
<feature type="binding site" evidence="5">
    <location>
        <position position="859"/>
    </location>
    <ligand>
        <name>Zn(2+)</name>
        <dbReference type="ChEBI" id="CHEBI:29105"/>
        <label>1</label>
    </ligand>
</feature>
<feature type="binding site" evidence="5">
    <location>
        <position position="656"/>
    </location>
    <ligand>
        <name>Zn(2+)</name>
        <dbReference type="ChEBI" id="CHEBI:29105"/>
        <label>1</label>
    </ligand>
</feature>
<feature type="binding site" evidence="4">
    <location>
        <begin position="613"/>
        <end position="617"/>
    </location>
    <ligand>
        <name>AMP</name>
        <dbReference type="ChEBI" id="CHEBI:456215"/>
    </ligand>
</feature>
<evidence type="ECO:0000256" key="2">
    <source>
        <dbReference type="ARBA" id="ARBA00022801"/>
    </source>
</evidence>
<dbReference type="InterPro" id="IPR003607">
    <property type="entry name" value="HD/PDEase_dom"/>
</dbReference>
<dbReference type="GO" id="GO:0004114">
    <property type="term" value="F:3',5'-cyclic-nucleotide phosphodiesterase activity"/>
    <property type="evidence" value="ECO:0007669"/>
    <property type="project" value="InterPro"/>
</dbReference>
<comment type="similarity">
    <text evidence="6">Belongs to the cyclic nucleotide phosphodiesterase family.</text>
</comment>
<name>A0A250XB18_9CHLO</name>
<dbReference type="PROSITE" id="PS00126">
    <property type="entry name" value="PDEASE_I_1"/>
    <property type="match status" value="1"/>
</dbReference>
<feature type="binding site" evidence="5">
    <location>
        <position position="655"/>
    </location>
    <ligand>
        <name>Zn(2+)</name>
        <dbReference type="ChEBI" id="CHEBI:29105"/>
        <label>1</label>
    </ligand>
</feature>
<feature type="domain" description="PDEase" evidence="8">
    <location>
        <begin position="530"/>
        <end position="947"/>
    </location>
</feature>